<dbReference type="Proteomes" id="UP000800200">
    <property type="component" value="Unassembled WGS sequence"/>
</dbReference>
<dbReference type="EMBL" id="ML994701">
    <property type="protein sequence ID" value="KAF2176756.1"/>
    <property type="molecule type" value="Genomic_DNA"/>
</dbReference>
<accession>A0A6A6DGP5</accession>
<gene>
    <name evidence="2" type="ORF">K469DRAFT_812431</name>
</gene>
<reference evidence="2" key="1">
    <citation type="journal article" date="2020" name="Stud. Mycol.">
        <title>101 Dothideomycetes genomes: a test case for predicting lifestyles and emergence of pathogens.</title>
        <authorList>
            <person name="Haridas S."/>
            <person name="Albert R."/>
            <person name="Binder M."/>
            <person name="Bloem J."/>
            <person name="Labutti K."/>
            <person name="Salamov A."/>
            <person name="Andreopoulos B."/>
            <person name="Baker S."/>
            <person name="Barry K."/>
            <person name="Bills G."/>
            <person name="Bluhm B."/>
            <person name="Cannon C."/>
            <person name="Castanera R."/>
            <person name="Culley D."/>
            <person name="Daum C."/>
            <person name="Ezra D."/>
            <person name="Gonzalez J."/>
            <person name="Henrissat B."/>
            <person name="Kuo A."/>
            <person name="Liang C."/>
            <person name="Lipzen A."/>
            <person name="Lutzoni F."/>
            <person name="Magnuson J."/>
            <person name="Mondo S."/>
            <person name="Nolan M."/>
            <person name="Ohm R."/>
            <person name="Pangilinan J."/>
            <person name="Park H.-J."/>
            <person name="Ramirez L."/>
            <person name="Alfaro M."/>
            <person name="Sun H."/>
            <person name="Tritt A."/>
            <person name="Yoshinaga Y."/>
            <person name="Zwiers L.-H."/>
            <person name="Turgeon B."/>
            <person name="Goodwin S."/>
            <person name="Spatafora J."/>
            <person name="Crous P."/>
            <person name="Grigoriev I."/>
        </authorList>
    </citation>
    <scope>NUCLEOTIDE SEQUENCE</scope>
    <source>
        <strain evidence="2">CBS 207.26</strain>
    </source>
</reference>
<organism evidence="2 3">
    <name type="scientific">Zopfia rhizophila CBS 207.26</name>
    <dbReference type="NCBI Taxonomy" id="1314779"/>
    <lineage>
        <taxon>Eukaryota</taxon>
        <taxon>Fungi</taxon>
        <taxon>Dikarya</taxon>
        <taxon>Ascomycota</taxon>
        <taxon>Pezizomycotina</taxon>
        <taxon>Dothideomycetes</taxon>
        <taxon>Dothideomycetes incertae sedis</taxon>
        <taxon>Zopfiaceae</taxon>
        <taxon>Zopfia</taxon>
    </lineage>
</organism>
<evidence type="ECO:0008006" key="4">
    <source>
        <dbReference type="Google" id="ProtNLM"/>
    </source>
</evidence>
<evidence type="ECO:0000313" key="2">
    <source>
        <dbReference type="EMBL" id="KAF2176756.1"/>
    </source>
</evidence>
<dbReference type="OrthoDB" id="3772494at2759"/>
<protein>
    <recommendedName>
        <fullName evidence="4">MADS-box domain-containing protein</fullName>
    </recommendedName>
</protein>
<feature type="compositionally biased region" description="Polar residues" evidence="1">
    <location>
        <begin position="110"/>
        <end position="123"/>
    </location>
</feature>
<keyword evidence="3" id="KW-1185">Reference proteome</keyword>
<dbReference type="AlphaFoldDB" id="A0A6A6DGP5"/>
<proteinExistence type="predicted"/>
<name>A0A6A6DGP5_9PEZI</name>
<feature type="region of interest" description="Disordered" evidence="1">
    <location>
        <begin position="101"/>
        <end position="123"/>
    </location>
</feature>
<evidence type="ECO:0000313" key="3">
    <source>
        <dbReference type="Proteomes" id="UP000800200"/>
    </source>
</evidence>
<sequence length="123" mass="13952">MSSGQLQTLVQSRSKRAANENFRKRVETLGSKFTELWQDYGADVYFVAYRNGRFHTYSSTDNALWPPSPETLSKLYPPPIKKSPAHFRRIKRGRAKVNFRKAISHERSSADSSLTSAPADSNT</sequence>
<evidence type="ECO:0000256" key="1">
    <source>
        <dbReference type="SAM" id="MobiDB-lite"/>
    </source>
</evidence>